<reference evidence="1 2" key="1">
    <citation type="submission" date="2018-06" db="EMBL/GenBank/DDBJ databases">
        <title>Chryseolinea flavus sp. nov., a member of the phylum Bacteroidetes isolated from soil.</title>
        <authorList>
            <person name="Li Y."/>
            <person name="Wang J."/>
        </authorList>
    </citation>
    <scope>NUCLEOTIDE SEQUENCE [LARGE SCALE GENOMIC DNA]</scope>
    <source>
        <strain evidence="1 2">SDU1-6</strain>
    </source>
</reference>
<evidence type="ECO:0000313" key="2">
    <source>
        <dbReference type="Proteomes" id="UP000251889"/>
    </source>
</evidence>
<comment type="caution">
    <text evidence="1">The sequence shown here is derived from an EMBL/GenBank/DDBJ whole genome shotgun (WGS) entry which is preliminary data.</text>
</comment>
<dbReference type="AlphaFoldDB" id="A0A364XZ71"/>
<keyword evidence="2" id="KW-1185">Reference proteome</keyword>
<dbReference type="Proteomes" id="UP000251889">
    <property type="component" value="Unassembled WGS sequence"/>
</dbReference>
<sequence>MSVDEQITGADKLFDRFVPIYLQFKVSEGLKPISPPELPKFNVPLQRVRKLRFDNGLTGDPILYFKLREKAKTATEFQHNLLLQFHKPPRQFAFYVAPLTLDINEYNELLKVSLFERLIIADPFRVHPSDIYHRGFKESLGTIPFLRAHVSIPPFEKVTSAEHHYSFSKNGADIAWHRGVRQYGDFRLSTQIPAIFRTAYNNDRVAFSKQEFVETFNETDFGVNDSNENIDRKIYNFANFLYSNFRIRLFLLGINERSF</sequence>
<proteinExistence type="predicted"/>
<gene>
    <name evidence="1" type="ORF">DQQ10_18795</name>
</gene>
<organism evidence="1 2">
    <name type="scientific">Pseudochryseolinea flava</name>
    <dbReference type="NCBI Taxonomy" id="2059302"/>
    <lineage>
        <taxon>Bacteria</taxon>
        <taxon>Pseudomonadati</taxon>
        <taxon>Bacteroidota</taxon>
        <taxon>Cytophagia</taxon>
        <taxon>Cytophagales</taxon>
        <taxon>Fulvivirgaceae</taxon>
        <taxon>Pseudochryseolinea</taxon>
    </lineage>
</organism>
<protein>
    <submittedName>
        <fullName evidence="1">Uncharacterized protein</fullName>
    </submittedName>
</protein>
<name>A0A364XZ71_9BACT</name>
<dbReference type="EMBL" id="QMFY01000010">
    <property type="protein sequence ID" value="RAV99646.1"/>
    <property type="molecule type" value="Genomic_DNA"/>
</dbReference>
<evidence type="ECO:0000313" key="1">
    <source>
        <dbReference type="EMBL" id="RAV99646.1"/>
    </source>
</evidence>
<accession>A0A364XZ71</accession>